<reference evidence="1" key="1">
    <citation type="submission" date="2023-07" db="EMBL/GenBank/DDBJ databases">
        <authorList>
            <consortium name="CYATHOMIX"/>
        </authorList>
    </citation>
    <scope>NUCLEOTIDE SEQUENCE</scope>
    <source>
        <strain evidence="1">N/A</strain>
    </source>
</reference>
<dbReference type="EMBL" id="CATQJL010000326">
    <property type="protein sequence ID" value="CAJ0608916.1"/>
    <property type="molecule type" value="Genomic_DNA"/>
</dbReference>
<sequence>MRTLFIILALVAVVSYAYDPVFIDELKDIVPDKNDKKELKKLDKDKDMIRSEKKQKLDVILARQTDSIKKLFEIEVQRTLLKHQMKMEKKMAVDDPAVREYWQKVEEINKDMSISQRQADKKIKELKEKLTPEQRRLLKKH</sequence>
<gene>
    <name evidence="1" type="ORF">CYNAS_LOCUS20899</name>
</gene>
<keyword evidence="2" id="KW-1185">Reference proteome</keyword>
<organism evidence="1 2">
    <name type="scientific">Cylicocyclus nassatus</name>
    <name type="common">Nematode worm</name>
    <dbReference type="NCBI Taxonomy" id="53992"/>
    <lineage>
        <taxon>Eukaryota</taxon>
        <taxon>Metazoa</taxon>
        <taxon>Ecdysozoa</taxon>
        <taxon>Nematoda</taxon>
        <taxon>Chromadorea</taxon>
        <taxon>Rhabditida</taxon>
        <taxon>Rhabditina</taxon>
        <taxon>Rhabditomorpha</taxon>
        <taxon>Strongyloidea</taxon>
        <taxon>Strongylidae</taxon>
        <taxon>Cylicocyclus</taxon>
    </lineage>
</organism>
<dbReference type="AlphaFoldDB" id="A0AA36ME02"/>
<dbReference type="Proteomes" id="UP001176961">
    <property type="component" value="Unassembled WGS sequence"/>
</dbReference>
<evidence type="ECO:0000313" key="1">
    <source>
        <dbReference type="EMBL" id="CAJ0608916.1"/>
    </source>
</evidence>
<protein>
    <submittedName>
        <fullName evidence="1">Uncharacterized protein</fullName>
    </submittedName>
</protein>
<evidence type="ECO:0000313" key="2">
    <source>
        <dbReference type="Proteomes" id="UP001176961"/>
    </source>
</evidence>
<comment type="caution">
    <text evidence="1">The sequence shown here is derived from an EMBL/GenBank/DDBJ whole genome shotgun (WGS) entry which is preliminary data.</text>
</comment>
<name>A0AA36ME02_CYLNA</name>
<accession>A0AA36ME02</accession>
<proteinExistence type="predicted"/>